<dbReference type="InterPro" id="IPR008422">
    <property type="entry name" value="KN_HD"/>
</dbReference>
<organism evidence="7 8">
    <name type="scientific">Setomelanomma holmii</name>
    <dbReference type="NCBI Taxonomy" id="210430"/>
    <lineage>
        <taxon>Eukaryota</taxon>
        <taxon>Fungi</taxon>
        <taxon>Dikarya</taxon>
        <taxon>Ascomycota</taxon>
        <taxon>Pezizomycotina</taxon>
        <taxon>Dothideomycetes</taxon>
        <taxon>Pleosporomycetidae</taxon>
        <taxon>Pleosporales</taxon>
        <taxon>Pleosporineae</taxon>
        <taxon>Phaeosphaeriaceae</taxon>
        <taxon>Setomelanomma</taxon>
    </lineage>
</organism>
<dbReference type="GO" id="GO:0006355">
    <property type="term" value="P:regulation of DNA-templated transcription"/>
    <property type="evidence" value="ECO:0007669"/>
    <property type="project" value="InterPro"/>
</dbReference>
<evidence type="ECO:0000256" key="4">
    <source>
        <dbReference type="PROSITE-ProRule" id="PRU00042"/>
    </source>
</evidence>
<dbReference type="PROSITE" id="PS00028">
    <property type="entry name" value="ZINC_FINGER_C2H2_1"/>
    <property type="match status" value="1"/>
</dbReference>
<feature type="region of interest" description="Disordered" evidence="5">
    <location>
        <begin position="192"/>
        <end position="214"/>
    </location>
</feature>
<keyword evidence="2" id="KW-0371">Homeobox</keyword>
<keyword evidence="1" id="KW-0238">DNA-binding</keyword>
<dbReference type="Proteomes" id="UP000799777">
    <property type="component" value="Unassembled WGS sequence"/>
</dbReference>
<comment type="caution">
    <text evidence="7">The sequence shown here is derived from an EMBL/GenBank/DDBJ whole genome shotgun (WGS) entry which is preliminary data.</text>
</comment>
<feature type="region of interest" description="Disordered" evidence="5">
    <location>
        <begin position="1"/>
        <end position="49"/>
    </location>
</feature>
<feature type="domain" description="C2H2-type" evidence="6">
    <location>
        <begin position="248"/>
        <end position="271"/>
    </location>
</feature>
<evidence type="ECO:0000256" key="5">
    <source>
        <dbReference type="SAM" id="MobiDB-lite"/>
    </source>
</evidence>
<proteinExistence type="predicted"/>
<sequence length="324" mass="36100">MVKLSPLNANSATLGSDKAHTHSGEPPPWFHSHTKPENNVSSTEDRVRIRSKSRSRNVILQEWLLANQDSPYPDRNALADLAGTCGRSIQQTRNALSNLRAHKRSKTSTTSSRTPVSIYQKGHTSHAPYLYPKSLEAHVIPEQNNDAPNGIGPYLSPPSDTEQGNIVVVQKDFMLATMSTTGIEGEWNRTIQPTSPSETPVHAQPVATPKRKGKRRFASRFSSDDCTVATAETRKAAEDITLESLAPFQCTVCPKSFNNAWSWKRHEFGTHDFHPIEWTCMLHEMLTDGINCIFCSEPGEDYDHFDLHNIVPCCQRDSASVHSL</sequence>
<dbReference type="PROSITE" id="PS50157">
    <property type="entry name" value="ZINC_FINGER_C2H2_2"/>
    <property type="match status" value="1"/>
</dbReference>
<evidence type="ECO:0000256" key="1">
    <source>
        <dbReference type="ARBA" id="ARBA00023125"/>
    </source>
</evidence>
<keyword evidence="8" id="KW-1185">Reference proteome</keyword>
<dbReference type="InterPro" id="IPR013087">
    <property type="entry name" value="Znf_C2H2_type"/>
</dbReference>
<dbReference type="SMART" id="SM00355">
    <property type="entry name" value="ZnF_C2H2"/>
    <property type="match status" value="1"/>
</dbReference>
<evidence type="ECO:0000256" key="2">
    <source>
        <dbReference type="ARBA" id="ARBA00023155"/>
    </source>
</evidence>
<dbReference type="AlphaFoldDB" id="A0A9P4H0R9"/>
<keyword evidence="4" id="KW-0863">Zinc-finger</keyword>
<accession>A0A9P4H0R9</accession>
<keyword evidence="4" id="KW-0862">Zinc</keyword>
<dbReference type="EMBL" id="ML978248">
    <property type="protein sequence ID" value="KAF2026153.1"/>
    <property type="molecule type" value="Genomic_DNA"/>
</dbReference>
<reference evidence="7" key="1">
    <citation type="journal article" date="2020" name="Stud. Mycol.">
        <title>101 Dothideomycetes genomes: a test case for predicting lifestyles and emergence of pathogens.</title>
        <authorList>
            <person name="Haridas S."/>
            <person name="Albert R."/>
            <person name="Binder M."/>
            <person name="Bloem J."/>
            <person name="Labutti K."/>
            <person name="Salamov A."/>
            <person name="Andreopoulos B."/>
            <person name="Baker S."/>
            <person name="Barry K."/>
            <person name="Bills G."/>
            <person name="Bluhm B."/>
            <person name="Cannon C."/>
            <person name="Castanera R."/>
            <person name="Culley D."/>
            <person name="Daum C."/>
            <person name="Ezra D."/>
            <person name="Gonzalez J."/>
            <person name="Henrissat B."/>
            <person name="Kuo A."/>
            <person name="Liang C."/>
            <person name="Lipzen A."/>
            <person name="Lutzoni F."/>
            <person name="Magnuson J."/>
            <person name="Mondo S."/>
            <person name="Nolan M."/>
            <person name="Ohm R."/>
            <person name="Pangilinan J."/>
            <person name="Park H.-J."/>
            <person name="Ramirez L."/>
            <person name="Alfaro M."/>
            <person name="Sun H."/>
            <person name="Tritt A."/>
            <person name="Yoshinaga Y."/>
            <person name="Zwiers L.-H."/>
            <person name="Turgeon B."/>
            <person name="Goodwin S."/>
            <person name="Spatafora J."/>
            <person name="Crous P."/>
            <person name="Grigoriev I."/>
        </authorList>
    </citation>
    <scope>NUCLEOTIDE SEQUENCE</scope>
    <source>
        <strain evidence="7">CBS 110217</strain>
    </source>
</reference>
<gene>
    <name evidence="7" type="ORF">EK21DRAFT_92596</name>
</gene>
<evidence type="ECO:0000259" key="6">
    <source>
        <dbReference type="PROSITE" id="PS50157"/>
    </source>
</evidence>
<evidence type="ECO:0000313" key="8">
    <source>
        <dbReference type="Proteomes" id="UP000799777"/>
    </source>
</evidence>
<dbReference type="GO" id="GO:0008270">
    <property type="term" value="F:zinc ion binding"/>
    <property type="evidence" value="ECO:0007669"/>
    <property type="project" value="UniProtKB-KW"/>
</dbReference>
<protein>
    <recommendedName>
        <fullName evidence="6">C2H2-type domain-containing protein</fullName>
    </recommendedName>
</protein>
<keyword evidence="3" id="KW-0539">Nucleus</keyword>
<evidence type="ECO:0000313" key="7">
    <source>
        <dbReference type="EMBL" id="KAF2026153.1"/>
    </source>
</evidence>
<dbReference type="OrthoDB" id="10056939at2759"/>
<dbReference type="GO" id="GO:0003677">
    <property type="term" value="F:DNA binding"/>
    <property type="evidence" value="ECO:0007669"/>
    <property type="project" value="UniProtKB-KW"/>
</dbReference>
<dbReference type="Pfam" id="PF05920">
    <property type="entry name" value="Homeobox_KN"/>
    <property type="match status" value="1"/>
</dbReference>
<dbReference type="Gene3D" id="1.10.10.60">
    <property type="entry name" value="Homeodomain-like"/>
    <property type="match status" value="1"/>
</dbReference>
<evidence type="ECO:0000256" key="3">
    <source>
        <dbReference type="ARBA" id="ARBA00023242"/>
    </source>
</evidence>
<name>A0A9P4H0R9_9PLEO</name>
<keyword evidence="4" id="KW-0479">Metal-binding</keyword>